<dbReference type="EMBL" id="MU267611">
    <property type="protein sequence ID" value="KAH7914631.1"/>
    <property type="molecule type" value="Genomic_DNA"/>
</dbReference>
<proteinExistence type="predicted"/>
<protein>
    <submittedName>
        <fullName evidence="1">Mus7/MMS22 family-domain-containing protein</fullName>
    </submittedName>
</protein>
<keyword evidence="2" id="KW-1185">Reference proteome</keyword>
<sequence length="1891" mass="212106">MYEEEIVETSDIEELEVLCEPEESTTKPFSVNQPHHTHARLWIPDSNLVSSPCYQIITAEDLPSPRKRAKVSHLSDDRQAALFSPIDHLPSSLSGSIIPSSQPSNVFEASPTPTLEQAFPLRTPDMSIPALSPQGTPSHRYPSVDNLSPLKQTPPNVYGRENPECGAMSEDVFHEEVSENPSLSLRSRSQSAEPWSLFSSPIRRSPGLSRAPNDENSAEVDKVSQDLSRERESSPLTPTSSMILSRHHHRINAPQSPAPQLTPIDVNPEDVPDDEPHNRYALRRRQARQLNPYAYDKLQYKQQMRSNPDAIVKFRSPQRHHSLREGSGDEATQDMDTEEFVLPAGDLDNDDDYIESTRRRQRRNTSEENIDPIPNGHATTSGWLPEILKDLSSSDTDNDELRREIRAQKVKEGEEASKSRKRRLKRFPLHRISSSTHHQRQRTVASQESSPLAPLRGRSVHRLSPRSDNAWILPPSRRNIEEPRLSSTSPVRFGSPAISIADGYSNNDPLTFGDADSVVDIPSRSPSPRATSTDNDSHADSSFIQSVPFPEEGMVDADSDGASSHRGSSPILNSKDKKRLRILGRMVPAVMLNHLGNKRVKESFSRRQSTPLASIDADPPGLLLPGQTKIRRTAIYRDLEIKGDSESSDIERAYSPPTDNTLKRSQSTPNTSERDGPSSNRRVYSESDDTDTDESNSVISISSDDNVDDATINEWVADRPNGGRGPAHEKSLVDYMLKRTRMIGESKGSSRRSKPSGRSRQRGKPKLDVITTGARRHGQGYQSLLSFERSSTREKGQPRAQKHTDRAITEADVHKKEKRRSRKKTQARLYNFNAEGTRISSRVGATRPRPRRTGEDDLVIDQVDEGFHQALDPLWREPVNKANLPPRPHTQHRPAVPPTHNVASSKPRAVPKAISSWSPKGDYCRIKVDLGIHVLPSGITFAPNTYIGRGSLHQLVSLVSEQSDPVLPTSYSAQGVDLNAALSLTALSTVFGGICGRLGEYFEKREDLDSIAAKEWDNILRTCCQLVSWLSVGAEEEELRSAHAIIQEHARNLVGRIENTPLNSYSLPVYWFSIELSVRLMCAIKNRPGYSQSDDLIKYIMLLMKGLFAIGLQKTLVAVMNMVDTADSDSLPRNSSIAHQSAELWVCLFHLISNFETRFQGEPSTSASDHPFWRLVQRLLQDETDASESSLEASENTWRTIFSFCALSQFSVHGMSTSGCRLPAFWDAVSFALKQIRLAADPEADRRLIRAALEKRDNYIRLITSRCFLLWSRWKWHLDDALPMFSQLVEIFKSRKFANLCDELPDFLSFMLSDDIQLLSSHRPTDTAFELFLKLVVQAAQTGHEGESDTIIRQKSSQVKKILHLAVPVGSVPFTKSQPPPAHDLSMLYNRLSAMAVTILIDPSLPNIRHRLGQARRCVNFKEADINSRNACIRASKCFAVILRHHCIPLTDILGWLEEMTTVLVEEYQASYSSNVKDDKTSIVQPMVVLNIHMLLGSVRQIIETQSLDPTRNDSEYPDPALLEGSWVTKIFSPANNNLASGRTGTELRQLVQSFLNARSQALPKPHFPQPKPEVESQESQDEYGQFSLDFNDPELLAALGDAGPPTIAEYKSQEEAVCKVIDKIISPALYRLVCKQFGDNEGLQGTTLEDYCYSADRWIDCWVGCVNVLVQNRIRDWSLYMKLGPQSWERIIDATWRRRVGLRFNLTLLQLDPSAYLAHRDHFISILLESSVCARVTLEHEYVSIVFTLDGLQHPLLRGITCDLPADSVRYEISKVQFPATRMSLLSTVFGNLSENLRTNKHDEVASGTDQIYLGFLVSLVSAMRDAYENETNGEGHIMYRSFCTQVAQSLLSHEELTSQPRLSHAIQWSRSIVPKGASDRATENVTVSQ</sequence>
<accession>A0ACB8AM60</accession>
<dbReference type="Proteomes" id="UP000790377">
    <property type="component" value="Unassembled WGS sequence"/>
</dbReference>
<name>A0ACB8AM60_9AGAM</name>
<evidence type="ECO:0000313" key="2">
    <source>
        <dbReference type="Proteomes" id="UP000790377"/>
    </source>
</evidence>
<gene>
    <name evidence="1" type="ORF">BJ138DRAFT_1143548</name>
</gene>
<reference evidence="1" key="1">
    <citation type="journal article" date="2021" name="New Phytol.">
        <title>Evolutionary innovations through gain and loss of genes in the ectomycorrhizal Boletales.</title>
        <authorList>
            <person name="Wu G."/>
            <person name="Miyauchi S."/>
            <person name="Morin E."/>
            <person name="Kuo A."/>
            <person name="Drula E."/>
            <person name="Varga T."/>
            <person name="Kohler A."/>
            <person name="Feng B."/>
            <person name="Cao Y."/>
            <person name="Lipzen A."/>
            <person name="Daum C."/>
            <person name="Hundley H."/>
            <person name="Pangilinan J."/>
            <person name="Johnson J."/>
            <person name="Barry K."/>
            <person name="LaButti K."/>
            <person name="Ng V."/>
            <person name="Ahrendt S."/>
            <person name="Min B."/>
            <person name="Choi I.G."/>
            <person name="Park H."/>
            <person name="Plett J.M."/>
            <person name="Magnuson J."/>
            <person name="Spatafora J.W."/>
            <person name="Nagy L.G."/>
            <person name="Henrissat B."/>
            <person name="Grigoriev I.V."/>
            <person name="Yang Z.L."/>
            <person name="Xu J."/>
            <person name="Martin F.M."/>
        </authorList>
    </citation>
    <scope>NUCLEOTIDE SEQUENCE</scope>
    <source>
        <strain evidence="1">ATCC 28755</strain>
    </source>
</reference>
<comment type="caution">
    <text evidence="1">The sequence shown here is derived from an EMBL/GenBank/DDBJ whole genome shotgun (WGS) entry which is preliminary data.</text>
</comment>
<organism evidence="1 2">
    <name type="scientific">Hygrophoropsis aurantiaca</name>
    <dbReference type="NCBI Taxonomy" id="72124"/>
    <lineage>
        <taxon>Eukaryota</taxon>
        <taxon>Fungi</taxon>
        <taxon>Dikarya</taxon>
        <taxon>Basidiomycota</taxon>
        <taxon>Agaricomycotina</taxon>
        <taxon>Agaricomycetes</taxon>
        <taxon>Agaricomycetidae</taxon>
        <taxon>Boletales</taxon>
        <taxon>Coniophorineae</taxon>
        <taxon>Hygrophoropsidaceae</taxon>
        <taxon>Hygrophoropsis</taxon>
    </lineage>
</organism>
<evidence type="ECO:0000313" key="1">
    <source>
        <dbReference type="EMBL" id="KAH7914631.1"/>
    </source>
</evidence>